<name>A0ABR5Q0N0_9ACTN</name>
<gene>
    <name evidence="2" type="ORF">IV60_GL000963</name>
</gene>
<keyword evidence="3" id="KW-1185">Reference proteome</keyword>
<evidence type="ECO:0000313" key="3">
    <source>
        <dbReference type="Proteomes" id="UP000051927"/>
    </source>
</evidence>
<organism evidence="2 3">
    <name type="scientific">Lancefieldella rimae</name>
    <dbReference type="NCBI Taxonomy" id="1383"/>
    <lineage>
        <taxon>Bacteria</taxon>
        <taxon>Bacillati</taxon>
        <taxon>Actinomycetota</taxon>
        <taxon>Coriobacteriia</taxon>
        <taxon>Coriobacteriales</taxon>
        <taxon>Atopobiaceae</taxon>
        <taxon>Lancefieldella</taxon>
    </lineage>
</organism>
<sequence length="325" mass="34854">MNTSIKGVCMSENLIQETLSYPSTDGSSTVVASIWKPSSTVCTRGIVQINHGMSEHILRYDDFARALCGAGYIVAGNDHIGHGRSSTPDTRGVLDPLHGAHVLIEDAHTLHQHMCQHYDPSLPYYFFGHSMGSFIARAYAGRYGASLSGVIVCGTGSVSPLLSRIGFLLSYHLCKTKGIAYASSFIDGLGVGAYSKAVPGPTGYEWLSYNNDNVRAYNADPLCGFMFSVGGYAALSKLTQEACSPAAASHIPPSLPFLFIAGEDDPVGASGKGVYKAAQLTKNAGVSDVTTILYPHMRHEILCEDNRSLVYSDILKWLGEHHGNN</sequence>
<dbReference type="InterPro" id="IPR051044">
    <property type="entry name" value="MAG_DAG_Lipase"/>
</dbReference>
<dbReference type="InterPro" id="IPR022742">
    <property type="entry name" value="Hydrolase_4"/>
</dbReference>
<dbReference type="EMBL" id="JQCP01000002">
    <property type="protein sequence ID" value="KRO02515.1"/>
    <property type="molecule type" value="Genomic_DNA"/>
</dbReference>
<evidence type="ECO:0000313" key="2">
    <source>
        <dbReference type="EMBL" id="KRO02515.1"/>
    </source>
</evidence>
<dbReference type="Gene3D" id="3.40.50.1820">
    <property type="entry name" value="alpha/beta hydrolase"/>
    <property type="match status" value="1"/>
</dbReference>
<reference evidence="2 3" key="1">
    <citation type="journal article" date="2015" name="Genome Announc.">
        <title>Expanding the biotechnology potential of lactobacilli through comparative genomics of 213 strains and associated genera.</title>
        <authorList>
            <person name="Sun Z."/>
            <person name="Harris H.M."/>
            <person name="McCann A."/>
            <person name="Guo C."/>
            <person name="Argimon S."/>
            <person name="Zhang W."/>
            <person name="Yang X."/>
            <person name="Jeffery I.B."/>
            <person name="Cooney J.C."/>
            <person name="Kagawa T.F."/>
            <person name="Liu W."/>
            <person name="Song Y."/>
            <person name="Salvetti E."/>
            <person name="Wrobel A."/>
            <person name="Rasinkangas P."/>
            <person name="Parkhill J."/>
            <person name="Rea M.C."/>
            <person name="O'Sullivan O."/>
            <person name="Ritari J."/>
            <person name="Douillard F.P."/>
            <person name="Paul Ross R."/>
            <person name="Yang R."/>
            <person name="Briner A.E."/>
            <person name="Felis G.E."/>
            <person name="de Vos W.M."/>
            <person name="Barrangou R."/>
            <person name="Klaenhammer T.R."/>
            <person name="Caufield P.W."/>
            <person name="Cui Y."/>
            <person name="Zhang H."/>
            <person name="O'Toole P.W."/>
        </authorList>
    </citation>
    <scope>NUCLEOTIDE SEQUENCE [LARGE SCALE GENOMIC DNA]</scope>
    <source>
        <strain evidence="2 3">DSM 7090</strain>
    </source>
</reference>
<accession>A0ABR5Q0N0</accession>
<proteinExistence type="predicted"/>
<dbReference type="PANTHER" id="PTHR11614">
    <property type="entry name" value="PHOSPHOLIPASE-RELATED"/>
    <property type="match status" value="1"/>
</dbReference>
<dbReference type="InterPro" id="IPR029058">
    <property type="entry name" value="AB_hydrolase_fold"/>
</dbReference>
<feature type="domain" description="Serine aminopeptidase S33" evidence="1">
    <location>
        <begin position="43"/>
        <end position="305"/>
    </location>
</feature>
<comment type="caution">
    <text evidence="2">The sequence shown here is derived from an EMBL/GenBank/DDBJ whole genome shotgun (WGS) entry which is preliminary data.</text>
</comment>
<dbReference type="SUPFAM" id="SSF53474">
    <property type="entry name" value="alpha/beta-Hydrolases"/>
    <property type="match status" value="1"/>
</dbReference>
<protein>
    <submittedName>
        <fullName evidence="2">Lysophospholipase</fullName>
    </submittedName>
</protein>
<dbReference type="Proteomes" id="UP000051927">
    <property type="component" value="Unassembled WGS sequence"/>
</dbReference>
<evidence type="ECO:0000259" key="1">
    <source>
        <dbReference type="Pfam" id="PF12146"/>
    </source>
</evidence>
<dbReference type="Pfam" id="PF12146">
    <property type="entry name" value="Hydrolase_4"/>
    <property type="match status" value="1"/>
</dbReference>